<keyword evidence="1" id="KW-0812">Transmembrane</keyword>
<keyword evidence="1" id="KW-1133">Transmembrane helix</keyword>
<dbReference type="AlphaFoldDB" id="A0A1U7CYV3"/>
<name>A0A1U7CYV3_9BACT</name>
<protein>
    <submittedName>
        <fullName evidence="2">Uncharacterized protein</fullName>
    </submittedName>
</protein>
<dbReference type="OrthoDB" id="9975180at2"/>
<gene>
    <name evidence="2" type="ORF">BSF38_05729</name>
</gene>
<proteinExistence type="predicted"/>
<sequence>MALSIRPSRRASTLLEVQIAFAVLGVGLAGLCPFVVMQYRQVRLLEQRFEADSYEFKNLGRPVETRTLGRVYYLVPWRNPWARKLTARACASSTSDNPLDAGEAAAVPSSVHVKLKNVAPLLTDGVATEVEAIVEVD</sequence>
<evidence type="ECO:0000313" key="3">
    <source>
        <dbReference type="Proteomes" id="UP000186309"/>
    </source>
</evidence>
<keyword evidence="1" id="KW-0472">Membrane</keyword>
<reference evidence="3" key="1">
    <citation type="submission" date="2016-12" db="EMBL/GenBank/DDBJ databases">
        <title>Comparative genomics of four Isosphaeraceae planctomycetes: a common pool of plasmids and glycoside hydrolase genes.</title>
        <authorList>
            <person name="Ivanova A."/>
        </authorList>
    </citation>
    <scope>NUCLEOTIDE SEQUENCE [LARGE SCALE GENOMIC DNA]</scope>
    <source>
        <strain evidence="3">PX4</strain>
    </source>
</reference>
<dbReference type="KEGG" id="pbor:BSF38_05729"/>
<dbReference type="EMBL" id="CP019082">
    <property type="protein sequence ID" value="APW64137.1"/>
    <property type="molecule type" value="Genomic_DNA"/>
</dbReference>
<dbReference type="RefSeq" id="WP_076350407.1">
    <property type="nucleotide sequence ID" value="NZ_CP019082.1"/>
</dbReference>
<evidence type="ECO:0000256" key="1">
    <source>
        <dbReference type="SAM" id="Phobius"/>
    </source>
</evidence>
<accession>A0A1U7CYV3</accession>
<organism evidence="2 3">
    <name type="scientific">Paludisphaera borealis</name>
    <dbReference type="NCBI Taxonomy" id="1387353"/>
    <lineage>
        <taxon>Bacteria</taxon>
        <taxon>Pseudomonadati</taxon>
        <taxon>Planctomycetota</taxon>
        <taxon>Planctomycetia</taxon>
        <taxon>Isosphaerales</taxon>
        <taxon>Isosphaeraceae</taxon>
        <taxon>Paludisphaera</taxon>
    </lineage>
</organism>
<dbReference type="STRING" id="1387353.BSF38_05729"/>
<keyword evidence="3" id="KW-1185">Reference proteome</keyword>
<feature type="transmembrane region" description="Helical" evidence="1">
    <location>
        <begin position="20"/>
        <end position="39"/>
    </location>
</feature>
<evidence type="ECO:0000313" key="2">
    <source>
        <dbReference type="EMBL" id="APW64137.1"/>
    </source>
</evidence>
<dbReference type="Proteomes" id="UP000186309">
    <property type="component" value="Chromosome"/>
</dbReference>